<keyword evidence="3" id="KW-0963">Cytoplasm</keyword>
<evidence type="ECO:0000256" key="2">
    <source>
        <dbReference type="ARBA" id="ARBA00004496"/>
    </source>
</evidence>
<keyword evidence="4" id="KW-0597">Phosphoprotein</keyword>
<evidence type="ECO:0000256" key="1">
    <source>
        <dbReference type="ARBA" id="ARBA00004123"/>
    </source>
</evidence>
<dbReference type="GO" id="GO:0005634">
    <property type="term" value="C:nucleus"/>
    <property type="evidence" value="ECO:0007669"/>
    <property type="project" value="UniProtKB-SubCell"/>
</dbReference>
<dbReference type="Pfam" id="PF17054">
    <property type="entry name" value="JUPITER"/>
    <property type="match status" value="1"/>
</dbReference>
<feature type="compositionally biased region" description="Polar residues" evidence="6">
    <location>
        <begin position="88"/>
        <end position="117"/>
    </location>
</feature>
<proteinExistence type="predicted"/>
<evidence type="ECO:0000313" key="8">
    <source>
        <dbReference type="Proteomes" id="UP001154078"/>
    </source>
</evidence>
<dbReference type="EMBL" id="OV121134">
    <property type="protein sequence ID" value="CAH0553657.1"/>
    <property type="molecule type" value="Genomic_DNA"/>
</dbReference>
<protein>
    <recommendedName>
        <fullName evidence="9">Microtubule-associated protein Jupiter</fullName>
    </recommendedName>
</protein>
<evidence type="ECO:0000313" key="7">
    <source>
        <dbReference type="EMBL" id="CAH0553657.1"/>
    </source>
</evidence>
<dbReference type="Proteomes" id="UP001154078">
    <property type="component" value="Chromosome 3"/>
</dbReference>
<evidence type="ECO:0000256" key="5">
    <source>
        <dbReference type="ARBA" id="ARBA00023242"/>
    </source>
</evidence>
<dbReference type="AlphaFoldDB" id="A0A9P0AZ34"/>
<keyword evidence="5" id="KW-0539">Nucleus</keyword>
<reference evidence="7" key="1">
    <citation type="submission" date="2021-12" db="EMBL/GenBank/DDBJ databases">
        <authorList>
            <person name="King R."/>
        </authorList>
    </citation>
    <scope>NUCLEOTIDE SEQUENCE</scope>
</reference>
<accession>A0A9P0AZ34</accession>
<feature type="region of interest" description="Disordered" evidence="6">
    <location>
        <begin position="1"/>
        <end position="36"/>
    </location>
</feature>
<feature type="region of interest" description="Disordered" evidence="6">
    <location>
        <begin position="81"/>
        <end position="179"/>
    </location>
</feature>
<dbReference type="InterPro" id="IPR033335">
    <property type="entry name" value="JUPITER"/>
</dbReference>
<evidence type="ECO:0000256" key="4">
    <source>
        <dbReference type="ARBA" id="ARBA00022553"/>
    </source>
</evidence>
<evidence type="ECO:0000256" key="3">
    <source>
        <dbReference type="ARBA" id="ARBA00022490"/>
    </source>
</evidence>
<evidence type="ECO:0000256" key="6">
    <source>
        <dbReference type="SAM" id="MobiDB-lite"/>
    </source>
</evidence>
<feature type="region of interest" description="Disordered" evidence="6">
    <location>
        <begin position="192"/>
        <end position="229"/>
    </location>
</feature>
<organism evidence="7 8">
    <name type="scientific">Brassicogethes aeneus</name>
    <name type="common">Rape pollen beetle</name>
    <name type="synonym">Meligethes aeneus</name>
    <dbReference type="NCBI Taxonomy" id="1431903"/>
    <lineage>
        <taxon>Eukaryota</taxon>
        <taxon>Metazoa</taxon>
        <taxon>Ecdysozoa</taxon>
        <taxon>Arthropoda</taxon>
        <taxon>Hexapoda</taxon>
        <taxon>Insecta</taxon>
        <taxon>Pterygota</taxon>
        <taxon>Neoptera</taxon>
        <taxon>Endopterygota</taxon>
        <taxon>Coleoptera</taxon>
        <taxon>Polyphaga</taxon>
        <taxon>Cucujiformia</taxon>
        <taxon>Nitidulidae</taxon>
        <taxon>Meligethinae</taxon>
        <taxon>Brassicogethes</taxon>
    </lineage>
</organism>
<gene>
    <name evidence="7" type="ORF">MELIAE_LOCUS5590</name>
</gene>
<sequence length="229" mass="24790">MGDVDAEGEQLPKSGPENMSEKEIKSTTPSDANVTVKELKVEASADKIMEGHAVESPELEYTNSYIFSVNGAPSRRIRRAVVTESKEGSINSESVVQRPQSSYRNPLTGTGVNSTDEISYRPKGRISARQAKSPENSPVASNSELKRPSSSFRNPLTGTGLNSIDEINPRPSNMKDGNPLLGVGYDSKRVITDPVPSDKIHPAGYVRKGVAQTPNNHRVPPGGYSTKLW</sequence>
<feature type="compositionally biased region" description="Basic and acidic residues" evidence="6">
    <location>
        <begin position="192"/>
        <end position="201"/>
    </location>
</feature>
<evidence type="ECO:0008006" key="9">
    <source>
        <dbReference type="Google" id="ProtNLM"/>
    </source>
</evidence>
<keyword evidence="8" id="KW-1185">Reference proteome</keyword>
<dbReference type="GO" id="GO:0005737">
    <property type="term" value="C:cytoplasm"/>
    <property type="evidence" value="ECO:0007669"/>
    <property type="project" value="UniProtKB-SubCell"/>
</dbReference>
<comment type="subcellular location">
    <subcellularLocation>
        <location evidence="2">Cytoplasm</location>
    </subcellularLocation>
    <subcellularLocation>
        <location evidence="1">Nucleus</location>
    </subcellularLocation>
</comment>
<name>A0A9P0AZ34_BRAAE</name>
<dbReference type="OrthoDB" id="6367565at2759"/>
<feature type="compositionally biased region" description="Polar residues" evidence="6">
    <location>
        <begin position="133"/>
        <end position="162"/>
    </location>
</feature>